<proteinExistence type="predicted"/>
<evidence type="ECO:0000313" key="3">
    <source>
        <dbReference type="Proteomes" id="UP000036313"/>
    </source>
</evidence>
<evidence type="ECO:0000313" key="2">
    <source>
        <dbReference type="EMBL" id="KMO80464.1"/>
    </source>
</evidence>
<keyword evidence="2" id="KW-0328">Glycosyltransferase</keyword>
<evidence type="ECO:0000259" key="1">
    <source>
        <dbReference type="Pfam" id="PF00535"/>
    </source>
</evidence>
<gene>
    <name evidence="2" type="primary">epsH_1</name>
    <name evidence="2" type="ORF">MOBUDSM44075_00928</name>
</gene>
<dbReference type="PANTHER" id="PTHR43685">
    <property type="entry name" value="GLYCOSYLTRANSFERASE"/>
    <property type="match status" value="1"/>
</dbReference>
<comment type="caution">
    <text evidence="2">The sequence shown here is derived from an EMBL/GenBank/DDBJ whole genome shotgun (WGS) entry which is preliminary data.</text>
</comment>
<organism evidence="2 3">
    <name type="scientific">Mycolicibacterium obuense</name>
    <dbReference type="NCBI Taxonomy" id="1807"/>
    <lineage>
        <taxon>Bacteria</taxon>
        <taxon>Bacillati</taxon>
        <taxon>Actinomycetota</taxon>
        <taxon>Actinomycetes</taxon>
        <taxon>Mycobacteriales</taxon>
        <taxon>Mycobacteriaceae</taxon>
        <taxon>Mycolicibacterium</taxon>
    </lineage>
</organism>
<dbReference type="Pfam" id="PF00535">
    <property type="entry name" value="Glycos_transf_2"/>
    <property type="match status" value="1"/>
</dbReference>
<dbReference type="CDD" id="cd00761">
    <property type="entry name" value="Glyco_tranf_GTA_type"/>
    <property type="match status" value="1"/>
</dbReference>
<dbReference type="RefSeq" id="WP_048422278.1">
    <property type="nucleotide sequence ID" value="NZ_JYNU01000005.1"/>
</dbReference>
<dbReference type="InterPro" id="IPR001173">
    <property type="entry name" value="Glyco_trans_2-like"/>
</dbReference>
<dbReference type="EC" id="2.4.-.-" evidence="2"/>
<keyword evidence="2" id="KW-0808">Transferase</keyword>
<feature type="domain" description="Glycosyltransferase 2-like" evidence="1">
    <location>
        <begin position="13"/>
        <end position="126"/>
    </location>
</feature>
<dbReference type="EMBL" id="JYNU01000005">
    <property type="protein sequence ID" value="KMO80464.1"/>
    <property type="molecule type" value="Genomic_DNA"/>
</dbReference>
<dbReference type="Proteomes" id="UP000036313">
    <property type="component" value="Unassembled WGS sequence"/>
</dbReference>
<dbReference type="InterPro" id="IPR029044">
    <property type="entry name" value="Nucleotide-diphossugar_trans"/>
</dbReference>
<reference evidence="2 3" key="1">
    <citation type="journal article" date="2015" name="Genome Biol. Evol.">
        <title>Characterization of Three Mycobacterium spp. with Potential Use in Bioremediation by Genome Sequencing and Comparative Genomics.</title>
        <authorList>
            <person name="Das S."/>
            <person name="Pettersson B.M."/>
            <person name="Behra P.R."/>
            <person name="Ramesh M."/>
            <person name="Dasgupta S."/>
            <person name="Bhattacharya A."/>
            <person name="Kirsebom L.A."/>
        </authorList>
    </citation>
    <scope>NUCLEOTIDE SEQUENCE [LARGE SCALE GENOMIC DNA]</scope>
    <source>
        <strain evidence="2 3">DSM 44075</strain>
    </source>
</reference>
<name>A0A0J6WD56_9MYCO</name>
<dbReference type="GO" id="GO:0016757">
    <property type="term" value="F:glycosyltransferase activity"/>
    <property type="evidence" value="ECO:0007669"/>
    <property type="project" value="UniProtKB-KW"/>
</dbReference>
<dbReference type="PANTHER" id="PTHR43685:SF12">
    <property type="entry name" value="GLYCOSYL TRANSFERASE FAMILY 2"/>
    <property type="match status" value="1"/>
</dbReference>
<dbReference type="SUPFAM" id="SSF53448">
    <property type="entry name" value="Nucleotide-diphospho-sugar transferases"/>
    <property type="match status" value="1"/>
</dbReference>
<dbReference type="PATRIC" id="fig|1807.14.peg.929"/>
<dbReference type="Gene3D" id="3.90.550.10">
    <property type="entry name" value="Spore Coat Polysaccharide Biosynthesis Protein SpsA, Chain A"/>
    <property type="match status" value="1"/>
</dbReference>
<dbReference type="AlphaFoldDB" id="A0A0J6WD56"/>
<sequence>MTLESDKGSPTFSVVIPCYNRASEVVSTLRSVQAQTCGDLECIVIDDGSDDSAELRAVVESLGDDRFTYIHQFNQGGGAARNAGINAARGQFIAFLDSDDAFLPHKLQVINDHLKGSSDKALYSRALVERGGPDSVWIRPDRAIHADEDMGEYLFVSNQFVQTSTIVMATATARDVMFDPNLRKGQDLDFCVRAHALGVRFTMIDEPLIIWKDSTEVNRTSRHAGASAPLAWLDNHRSLLTRSAQLGYLVTVVAVFRPKRQILVVIRDLLRGLVVAKVPVRVVGRQFLRFALPRSTYRRLVDSFVRVRGSVGRKRPQ</sequence>
<accession>A0A0J6WD56</accession>
<protein>
    <submittedName>
        <fullName evidence="2">Putative glycosyltransferase EpsH</fullName>
        <ecNumber evidence="2">2.4.-.-</ecNumber>
    </submittedName>
</protein>
<dbReference type="InterPro" id="IPR050834">
    <property type="entry name" value="Glycosyltransf_2"/>
</dbReference>